<sequence length="238" mass="27187">MSDLKERQFMFATIALIIGGMLAIQFETTNNPIVRDTRDLWDLRADLEKEKQRQQELNEELEQYSELLNQYQGDGKEEKIQAMENALSDLKKQAGLTTVSGQGIVITIEPFNDELIGVDRPLPKIDPDMLRRLVNELNRYDAKEISIDGQRIVSKTPIREVNGNIYINNEPVSSFPIEIRVLAKDNEKLHQKIIASPAVEEFIRENFLVESSPAAKVILPAFDKSMKVKFMKPAKEET</sequence>
<dbReference type="EMBL" id="LRFC01000023">
    <property type="protein sequence ID" value="KZE65787.1"/>
    <property type="molecule type" value="Genomic_DNA"/>
</dbReference>
<evidence type="ECO:0000313" key="3">
    <source>
        <dbReference type="EMBL" id="KZE65787.1"/>
    </source>
</evidence>
<keyword evidence="2" id="KW-0175">Coiled coil</keyword>
<dbReference type="AlphaFoldDB" id="A0A165NEW8"/>
<organism evidence="3 4">
    <name type="scientific">Fictibacillus phosphorivorans</name>
    <dbReference type="NCBI Taxonomy" id="1221500"/>
    <lineage>
        <taxon>Bacteria</taxon>
        <taxon>Bacillati</taxon>
        <taxon>Bacillota</taxon>
        <taxon>Bacilli</taxon>
        <taxon>Bacillales</taxon>
        <taxon>Fictibacillaceae</taxon>
        <taxon>Fictibacillus</taxon>
    </lineage>
</organism>
<evidence type="ECO:0000256" key="1">
    <source>
        <dbReference type="ARBA" id="ARBA00009108"/>
    </source>
</evidence>
<dbReference type="PANTHER" id="PTHR37313">
    <property type="entry name" value="UPF0749 PROTEIN RV1825"/>
    <property type="match status" value="1"/>
</dbReference>
<dbReference type="PANTHER" id="PTHR37313:SF2">
    <property type="entry name" value="UPF0749 PROTEIN YLXX"/>
    <property type="match status" value="1"/>
</dbReference>
<protein>
    <recommendedName>
        <fullName evidence="5">DUF881 domain-containing protein</fullName>
    </recommendedName>
</protein>
<dbReference type="OrthoDB" id="2439649at2"/>
<evidence type="ECO:0008006" key="5">
    <source>
        <dbReference type="Google" id="ProtNLM"/>
    </source>
</evidence>
<proteinExistence type="inferred from homology"/>
<dbReference type="Proteomes" id="UP000076567">
    <property type="component" value="Unassembled WGS sequence"/>
</dbReference>
<comment type="caution">
    <text evidence="3">The sequence shown here is derived from an EMBL/GenBank/DDBJ whole genome shotgun (WGS) entry which is preliminary data.</text>
</comment>
<dbReference type="Pfam" id="PF05949">
    <property type="entry name" value="DUF881"/>
    <property type="match status" value="1"/>
</dbReference>
<gene>
    <name evidence="3" type="ORF">AWM68_05250</name>
</gene>
<evidence type="ECO:0000313" key="4">
    <source>
        <dbReference type="Proteomes" id="UP000076567"/>
    </source>
</evidence>
<dbReference type="Gene3D" id="3.30.70.1880">
    <property type="entry name" value="Protein of unknown function DUF881"/>
    <property type="match status" value="1"/>
</dbReference>
<accession>A0A165NEW8</accession>
<dbReference type="InterPro" id="IPR010273">
    <property type="entry name" value="DUF881"/>
</dbReference>
<keyword evidence="4" id="KW-1185">Reference proteome</keyword>
<evidence type="ECO:0000256" key="2">
    <source>
        <dbReference type="SAM" id="Coils"/>
    </source>
</evidence>
<name>A0A165NEW8_9BACL</name>
<comment type="similarity">
    <text evidence="1">Belongs to the UPF0749 family.</text>
</comment>
<feature type="coiled-coil region" evidence="2">
    <location>
        <begin position="40"/>
        <end position="93"/>
    </location>
</feature>
<reference evidence="4" key="1">
    <citation type="submission" date="2016-01" db="EMBL/GenBank/DDBJ databases">
        <title>Draft genome of Chromobacterium sp. F49.</title>
        <authorList>
            <person name="Hong K.W."/>
        </authorList>
    </citation>
    <scope>NUCLEOTIDE SEQUENCE [LARGE SCALE GENOMIC DNA]</scope>
    <source>
        <strain evidence="4">P7IIIA</strain>
    </source>
</reference>